<accession>A0A9P6VXT9</accession>
<comment type="caution">
    <text evidence="3">The sequence shown here is derived from an EMBL/GenBank/DDBJ whole genome shotgun (WGS) entry which is preliminary data.</text>
</comment>
<reference evidence="3 4" key="1">
    <citation type="submission" date="2020-11" db="EMBL/GenBank/DDBJ databases">
        <title>Kefir isolates.</title>
        <authorList>
            <person name="Marcisauskas S."/>
            <person name="Kim Y."/>
            <person name="Blasche S."/>
        </authorList>
    </citation>
    <scope>NUCLEOTIDE SEQUENCE [LARGE SCALE GENOMIC DNA]</scope>
    <source>
        <strain evidence="3 4">KR</strain>
    </source>
</reference>
<feature type="coiled-coil region" evidence="1">
    <location>
        <begin position="557"/>
        <end position="612"/>
    </location>
</feature>
<dbReference type="AlphaFoldDB" id="A0A9P6VXT9"/>
<organism evidence="3 4">
    <name type="scientific">Rhodotorula mucilaginosa</name>
    <name type="common">Yeast</name>
    <name type="synonym">Rhodotorula rubra</name>
    <dbReference type="NCBI Taxonomy" id="5537"/>
    <lineage>
        <taxon>Eukaryota</taxon>
        <taxon>Fungi</taxon>
        <taxon>Dikarya</taxon>
        <taxon>Basidiomycota</taxon>
        <taxon>Pucciniomycotina</taxon>
        <taxon>Microbotryomycetes</taxon>
        <taxon>Sporidiobolales</taxon>
        <taxon>Sporidiobolaceae</taxon>
        <taxon>Rhodotorula</taxon>
    </lineage>
</organism>
<feature type="region of interest" description="Disordered" evidence="2">
    <location>
        <begin position="753"/>
        <end position="796"/>
    </location>
</feature>
<feature type="region of interest" description="Disordered" evidence="2">
    <location>
        <begin position="206"/>
        <end position="245"/>
    </location>
</feature>
<evidence type="ECO:0000256" key="2">
    <source>
        <dbReference type="SAM" id="MobiDB-lite"/>
    </source>
</evidence>
<keyword evidence="1" id="KW-0175">Coiled coil</keyword>
<evidence type="ECO:0000256" key="1">
    <source>
        <dbReference type="SAM" id="Coils"/>
    </source>
</evidence>
<evidence type="ECO:0000313" key="4">
    <source>
        <dbReference type="Proteomes" id="UP000777482"/>
    </source>
</evidence>
<proteinExistence type="predicted"/>
<name>A0A9P6VXT9_RHOMI</name>
<dbReference type="EMBL" id="PUHQ01000071">
    <property type="protein sequence ID" value="KAG0658086.1"/>
    <property type="molecule type" value="Genomic_DNA"/>
</dbReference>
<gene>
    <name evidence="3" type="ORF">C6P46_006045</name>
</gene>
<feature type="compositionally biased region" description="Low complexity" evidence="2">
    <location>
        <begin position="222"/>
        <end position="233"/>
    </location>
</feature>
<evidence type="ECO:0000313" key="3">
    <source>
        <dbReference type="EMBL" id="KAG0658086.1"/>
    </source>
</evidence>
<sequence length="804" mass="88978">MNLQQPPNDRPTFGLLVGRCLDSMGSVVEFGAERVPSASADGDPASLAQIRSELEQSLGRISELEQERGTAADTIARLTSERDRVIVEKAAAVEKYGELLKVVDDSTSERVKLLGTVSNLETARNQLSIQFDKLSRDRAGLAVQVDGLRLERDLLAERNNRFSQASEVHPARKFGQEIAAVINVILIVYALSHIVKHCRPFYRRRAHSTGPPRQTGPTHPCADSSKSSAHSASETPATDLDNFSNFVPTEISTSTSNTLHTEDIQLPSSPRTLDRSIRRFNTRLELVENVVSDTVMRVHEQGTVLQDRSQGLQLNLLEGVVSDTAARVHHHEHDDCTSSAATEPLFEADNLGLEEEAEFFHEPLLGAMLKLVLAAFAYAAYRSGAFDDLASQAVAESTRWIAAKMTLYNMTLPNMTLPVYHGLKRPAQATTFEIEADGTVLQIPITICEENKKQLSTRFSELVDHRNDLVKHIGQLEQKLEASAVQQEQMRREYQSLWTITTRIQTERDKLDVRVGKLTQDVDKSAATIKKLISERDRSMRAEKTALTENNKLLKSIANSNAQHEKLSNATAELETARRQLTVQLAGVLADRASLSQQVKSLANERDQLYERQTSLLQRRLYCPSKSTPVEVAFWVFTVASLCCTCLAAISIYRLGGFPWVDYAWRFVRAAGRRGRGEAKKPCVCDLKPSVPAPDETAPAELVPALKPELEPEPPASPHTLDSQVRRCSSRLDLVGGPVSDMARRVDEHNNLLREQADKATFDSGSDGADKHADSDGADLSSEDSRRDDADSDSSIEVLFALDE</sequence>
<feature type="coiled-coil region" evidence="1">
    <location>
        <begin position="47"/>
        <end position="81"/>
    </location>
</feature>
<protein>
    <submittedName>
        <fullName evidence="3">Uncharacterized protein</fullName>
    </submittedName>
</protein>
<dbReference type="Proteomes" id="UP000777482">
    <property type="component" value="Unassembled WGS sequence"/>
</dbReference>
<keyword evidence="4" id="KW-1185">Reference proteome</keyword>